<name>A0A328CBY8_9DELT</name>
<dbReference type="AlphaFoldDB" id="A0A328CBY8"/>
<keyword evidence="1" id="KW-0175">Coiled coil</keyword>
<dbReference type="EMBL" id="QHKO01000003">
    <property type="protein sequence ID" value="RAL23037.1"/>
    <property type="molecule type" value="Genomic_DNA"/>
</dbReference>
<comment type="caution">
    <text evidence="3">The sequence shown here is derived from an EMBL/GenBank/DDBJ whole genome shotgun (WGS) entry which is preliminary data.</text>
</comment>
<dbReference type="Proteomes" id="UP000249169">
    <property type="component" value="Unassembled WGS sequence"/>
</dbReference>
<dbReference type="RefSeq" id="WP_111729565.1">
    <property type="nucleotide sequence ID" value="NZ_QHKO01000003.1"/>
</dbReference>
<keyword evidence="2" id="KW-0812">Transmembrane</keyword>
<keyword evidence="2" id="KW-0472">Membrane</keyword>
<keyword evidence="2" id="KW-1133">Transmembrane helix</keyword>
<evidence type="ECO:0000313" key="4">
    <source>
        <dbReference type="Proteomes" id="UP000249169"/>
    </source>
</evidence>
<evidence type="ECO:0000313" key="3">
    <source>
        <dbReference type="EMBL" id="RAL23037.1"/>
    </source>
</evidence>
<feature type="coiled-coil region" evidence="1">
    <location>
        <begin position="37"/>
        <end position="106"/>
    </location>
</feature>
<proteinExistence type="predicted"/>
<evidence type="ECO:0000256" key="2">
    <source>
        <dbReference type="SAM" id="Phobius"/>
    </source>
</evidence>
<feature type="transmembrane region" description="Helical" evidence="2">
    <location>
        <begin position="6"/>
        <end position="29"/>
    </location>
</feature>
<sequence>MEWERLFTHLGTALLGALVTLGGAVMAAWRKHRESELLAGQSLRDELREELRETREELRRVRDELEHLKAERLVLKRALDTRDDEIARLQLEVAQLQEGQRRLEVRNEWEER</sequence>
<organism evidence="3 4">
    <name type="scientific">Lujinxingia litoralis</name>
    <dbReference type="NCBI Taxonomy" id="2211119"/>
    <lineage>
        <taxon>Bacteria</taxon>
        <taxon>Deltaproteobacteria</taxon>
        <taxon>Bradymonadales</taxon>
        <taxon>Lujinxingiaceae</taxon>
        <taxon>Lujinxingia</taxon>
    </lineage>
</organism>
<accession>A0A328CBY8</accession>
<protein>
    <submittedName>
        <fullName evidence="3">Uncharacterized protein</fullName>
    </submittedName>
</protein>
<gene>
    <name evidence="3" type="ORF">DL240_09125</name>
</gene>
<keyword evidence="4" id="KW-1185">Reference proteome</keyword>
<evidence type="ECO:0000256" key="1">
    <source>
        <dbReference type="SAM" id="Coils"/>
    </source>
</evidence>
<dbReference type="OrthoDB" id="5523014at2"/>
<reference evidence="3 4" key="1">
    <citation type="submission" date="2018-05" db="EMBL/GenBank/DDBJ databases">
        <title>Lujinxingia marina gen. nov. sp. nov., a new facultative anaerobic member of the class Deltaproteobacteria, and proposal of Lujinxingaceae fam. nov.</title>
        <authorList>
            <person name="Li C.-M."/>
        </authorList>
    </citation>
    <scope>NUCLEOTIDE SEQUENCE [LARGE SCALE GENOMIC DNA]</scope>
    <source>
        <strain evidence="3 4">B210</strain>
    </source>
</reference>